<evidence type="ECO:0000256" key="1">
    <source>
        <dbReference type="SAM" id="MobiDB-lite"/>
    </source>
</evidence>
<reference evidence="2" key="3">
    <citation type="submission" date="2011-03" db="EMBL/GenBank/DDBJ databases">
        <title>Annotation of Magnaporthe poae ATCC 64411.</title>
        <authorList>
            <person name="Ma L.-J."/>
            <person name="Dead R."/>
            <person name="Young S.K."/>
            <person name="Zeng Q."/>
            <person name="Gargeya S."/>
            <person name="Fitzgerald M."/>
            <person name="Haas B."/>
            <person name="Abouelleil A."/>
            <person name="Alvarado L."/>
            <person name="Arachchi H.M."/>
            <person name="Berlin A."/>
            <person name="Brown A."/>
            <person name="Chapman S.B."/>
            <person name="Chen Z."/>
            <person name="Dunbar C."/>
            <person name="Freedman E."/>
            <person name="Gearin G."/>
            <person name="Gellesch M."/>
            <person name="Goldberg J."/>
            <person name="Griggs A."/>
            <person name="Gujja S."/>
            <person name="Heiman D."/>
            <person name="Howarth C."/>
            <person name="Larson L."/>
            <person name="Lui A."/>
            <person name="MacDonald P.J.P."/>
            <person name="Mehta T."/>
            <person name="Montmayeur A."/>
            <person name="Murphy C."/>
            <person name="Neiman D."/>
            <person name="Pearson M."/>
            <person name="Priest M."/>
            <person name="Roberts A."/>
            <person name="Saif S."/>
            <person name="Shea T."/>
            <person name="Shenoy N."/>
            <person name="Sisk P."/>
            <person name="Stolte C."/>
            <person name="Sykes S."/>
            <person name="Yandava C."/>
            <person name="Wortman J."/>
            <person name="Nusbaum C."/>
            <person name="Birren B."/>
        </authorList>
    </citation>
    <scope>NUCLEOTIDE SEQUENCE</scope>
    <source>
        <strain evidence="2">ATCC 64411</strain>
    </source>
</reference>
<reference evidence="4" key="1">
    <citation type="submission" date="2010-05" db="EMBL/GenBank/DDBJ databases">
        <title>The genome sequence of Magnaporthe poae strain ATCC 64411.</title>
        <authorList>
            <person name="Ma L.-J."/>
            <person name="Dead R."/>
            <person name="Young S."/>
            <person name="Zeng Q."/>
            <person name="Koehrsen M."/>
            <person name="Alvarado L."/>
            <person name="Berlin A."/>
            <person name="Chapman S.B."/>
            <person name="Chen Z."/>
            <person name="Freedman E."/>
            <person name="Gellesch M."/>
            <person name="Goldberg J."/>
            <person name="Griggs A."/>
            <person name="Gujja S."/>
            <person name="Heilman E.R."/>
            <person name="Heiman D."/>
            <person name="Hepburn T."/>
            <person name="Howarth C."/>
            <person name="Jen D."/>
            <person name="Larson L."/>
            <person name="Mehta T."/>
            <person name="Neiman D."/>
            <person name="Pearson M."/>
            <person name="Roberts A."/>
            <person name="Saif S."/>
            <person name="Shea T."/>
            <person name="Shenoy N."/>
            <person name="Sisk P."/>
            <person name="Stolte C."/>
            <person name="Sykes S."/>
            <person name="Walk T."/>
            <person name="White J."/>
            <person name="Yandava C."/>
            <person name="Haas B."/>
            <person name="Nusbaum C."/>
            <person name="Birren B."/>
        </authorList>
    </citation>
    <scope>NUCLEOTIDE SEQUENCE [LARGE SCALE GENOMIC DNA]</scope>
    <source>
        <strain evidence="4">ATCC 64411 / 73-15</strain>
    </source>
</reference>
<dbReference type="AlphaFoldDB" id="A0A0C4DMU8"/>
<dbReference type="VEuPathDB" id="FungiDB:MAPG_01113"/>
<dbReference type="EMBL" id="ADBL01000259">
    <property type="status" value="NOT_ANNOTATED_CDS"/>
    <property type="molecule type" value="Genomic_DNA"/>
</dbReference>
<reference evidence="2" key="2">
    <citation type="submission" date="2010-05" db="EMBL/GenBank/DDBJ databases">
        <title>The Genome Sequence of Magnaporthe poae strain ATCC 64411.</title>
        <authorList>
            <consortium name="The Broad Institute Genome Sequencing Platform"/>
            <consortium name="Broad Institute Genome Sequencing Center for Infectious Disease"/>
            <person name="Ma L.-J."/>
            <person name="Dead R."/>
            <person name="Young S."/>
            <person name="Zeng Q."/>
            <person name="Koehrsen M."/>
            <person name="Alvarado L."/>
            <person name="Berlin A."/>
            <person name="Chapman S.B."/>
            <person name="Chen Z."/>
            <person name="Freedman E."/>
            <person name="Gellesch M."/>
            <person name="Goldberg J."/>
            <person name="Griggs A."/>
            <person name="Gujja S."/>
            <person name="Heilman E.R."/>
            <person name="Heiman D."/>
            <person name="Hepburn T."/>
            <person name="Howarth C."/>
            <person name="Jen D."/>
            <person name="Larson L."/>
            <person name="Mehta T."/>
            <person name="Neiman D."/>
            <person name="Pearson M."/>
            <person name="Roberts A."/>
            <person name="Saif S."/>
            <person name="Shea T."/>
            <person name="Shenoy N."/>
            <person name="Sisk P."/>
            <person name="Stolte C."/>
            <person name="Sykes S."/>
            <person name="Walk T."/>
            <person name="White J."/>
            <person name="Yandava C."/>
            <person name="Haas B."/>
            <person name="Nusbaum C."/>
            <person name="Birren B."/>
        </authorList>
    </citation>
    <scope>NUCLEOTIDE SEQUENCE</scope>
    <source>
        <strain evidence="2">ATCC 64411</strain>
    </source>
</reference>
<name>A0A0C4DMU8_MAGP6</name>
<gene>
    <name evidence="2" type="ORF">MAPG_01113</name>
</gene>
<accession>A0A0C4DMU8</accession>
<sequence>MGGRRPIKGRDEDGQQARGCGALPGMIHQQQPPAEKGQRTGQSLDCQFNPSAAQHGQPEVRTATLTTFSALEPLTLCYDSARVGRNVVIRPLTVGAVSLDGDLAGCSARCALSMHAGPCHSMQRNACVPVCHTPGCLITSGLQILGAATRSSGPNRARFFRWLLKPWQKARQEHSRPHLPVHPQSPLGHAVRRRR</sequence>
<reference evidence="3" key="4">
    <citation type="journal article" date="2015" name="G3 (Bethesda)">
        <title>Genome sequences of three phytopathogenic species of the Magnaporthaceae family of fungi.</title>
        <authorList>
            <person name="Okagaki L.H."/>
            <person name="Nunes C.C."/>
            <person name="Sailsbery J."/>
            <person name="Clay B."/>
            <person name="Brown D."/>
            <person name="John T."/>
            <person name="Oh Y."/>
            <person name="Young N."/>
            <person name="Fitzgerald M."/>
            <person name="Haas B.J."/>
            <person name="Zeng Q."/>
            <person name="Young S."/>
            <person name="Adiconis X."/>
            <person name="Fan L."/>
            <person name="Levin J.Z."/>
            <person name="Mitchell T.K."/>
            <person name="Okubara P.A."/>
            <person name="Farman M.L."/>
            <person name="Kohn L.M."/>
            <person name="Birren B."/>
            <person name="Ma L.-J."/>
            <person name="Dean R.A."/>
        </authorList>
    </citation>
    <scope>NUCLEOTIDE SEQUENCE</scope>
    <source>
        <strain evidence="3">ATCC 64411 / 73-15</strain>
    </source>
</reference>
<feature type="region of interest" description="Disordered" evidence="1">
    <location>
        <begin position="1"/>
        <end position="44"/>
    </location>
</feature>
<reference evidence="3" key="5">
    <citation type="submission" date="2015-06" db="UniProtKB">
        <authorList>
            <consortium name="EnsemblFungi"/>
        </authorList>
    </citation>
    <scope>IDENTIFICATION</scope>
    <source>
        <strain evidence="3">ATCC 64411</strain>
    </source>
</reference>
<keyword evidence="4" id="KW-1185">Reference proteome</keyword>
<dbReference type="EnsemblFungi" id="MAPG_01113T0">
    <property type="protein sequence ID" value="MAPG_01113T0"/>
    <property type="gene ID" value="MAPG_01113"/>
</dbReference>
<organism evidence="3 4">
    <name type="scientific">Magnaporthiopsis poae (strain ATCC 64411 / 73-15)</name>
    <name type="common">Kentucky bluegrass fungus</name>
    <name type="synonym">Magnaporthe poae</name>
    <dbReference type="NCBI Taxonomy" id="644358"/>
    <lineage>
        <taxon>Eukaryota</taxon>
        <taxon>Fungi</taxon>
        <taxon>Dikarya</taxon>
        <taxon>Ascomycota</taxon>
        <taxon>Pezizomycotina</taxon>
        <taxon>Sordariomycetes</taxon>
        <taxon>Sordariomycetidae</taxon>
        <taxon>Magnaporthales</taxon>
        <taxon>Magnaporthaceae</taxon>
        <taxon>Magnaporthiopsis</taxon>
    </lineage>
</organism>
<feature type="region of interest" description="Disordered" evidence="1">
    <location>
        <begin position="171"/>
        <end position="195"/>
    </location>
</feature>
<evidence type="ECO:0000313" key="2">
    <source>
        <dbReference type="EMBL" id="KLU82034.1"/>
    </source>
</evidence>
<evidence type="ECO:0000313" key="4">
    <source>
        <dbReference type="Proteomes" id="UP000011715"/>
    </source>
</evidence>
<proteinExistence type="predicted"/>
<evidence type="ECO:0000313" key="3">
    <source>
        <dbReference type="EnsemblFungi" id="MAPG_01113T0"/>
    </source>
</evidence>
<dbReference type="EMBL" id="GL876966">
    <property type="protein sequence ID" value="KLU82034.1"/>
    <property type="molecule type" value="Genomic_DNA"/>
</dbReference>
<dbReference type="Proteomes" id="UP000011715">
    <property type="component" value="Unassembled WGS sequence"/>
</dbReference>
<protein>
    <submittedName>
        <fullName evidence="2 3">Uncharacterized protein</fullName>
    </submittedName>
</protein>